<evidence type="ECO:0000256" key="1">
    <source>
        <dbReference type="SAM" id="MobiDB-lite"/>
    </source>
</evidence>
<dbReference type="EMBL" id="JABMIG020000425">
    <property type="protein sequence ID" value="KAL3778636.1"/>
    <property type="molecule type" value="Genomic_DNA"/>
</dbReference>
<keyword evidence="3" id="KW-1185">Reference proteome</keyword>
<dbReference type="Gene3D" id="1.25.40.10">
    <property type="entry name" value="Tetratricopeptide repeat domain"/>
    <property type="match status" value="1"/>
</dbReference>
<accession>A0ABD3NT02</accession>
<feature type="region of interest" description="Disordered" evidence="1">
    <location>
        <begin position="259"/>
        <end position="338"/>
    </location>
</feature>
<evidence type="ECO:0000313" key="2">
    <source>
        <dbReference type="EMBL" id="KAL3778636.1"/>
    </source>
</evidence>
<feature type="region of interest" description="Disordered" evidence="1">
    <location>
        <begin position="369"/>
        <end position="396"/>
    </location>
</feature>
<name>A0ABD3NT02_9STRA</name>
<proteinExistence type="predicted"/>
<feature type="region of interest" description="Disordered" evidence="1">
    <location>
        <begin position="28"/>
        <end position="50"/>
    </location>
</feature>
<feature type="region of interest" description="Disordered" evidence="1">
    <location>
        <begin position="440"/>
        <end position="478"/>
    </location>
</feature>
<dbReference type="SUPFAM" id="SSF48452">
    <property type="entry name" value="TPR-like"/>
    <property type="match status" value="1"/>
</dbReference>
<dbReference type="Proteomes" id="UP001516023">
    <property type="component" value="Unassembled WGS sequence"/>
</dbReference>
<dbReference type="AlphaFoldDB" id="A0ABD3NT02"/>
<comment type="caution">
    <text evidence="2">The sequence shown here is derived from an EMBL/GenBank/DDBJ whole genome shotgun (WGS) entry which is preliminary data.</text>
</comment>
<gene>
    <name evidence="2" type="ORF">HJC23_001585</name>
</gene>
<dbReference type="InterPro" id="IPR011990">
    <property type="entry name" value="TPR-like_helical_dom_sf"/>
</dbReference>
<feature type="compositionally biased region" description="Polar residues" evidence="1">
    <location>
        <begin position="320"/>
        <end position="330"/>
    </location>
</feature>
<organism evidence="2 3">
    <name type="scientific">Cyclotella cryptica</name>
    <dbReference type="NCBI Taxonomy" id="29204"/>
    <lineage>
        <taxon>Eukaryota</taxon>
        <taxon>Sar</taxon>
        <taxon>Stramenopiles</taxon>
        <taxon>Ochrophyta</taxon>
        <taxon>Bacillariophyta</taxon>
        <taxon>Coscinodiscophyceae</taxon>
        <taxon>Thalassiosirophycidae</taxon>
        <taxon>Stephanodiscales</taxon>
        <taxon>Stephanodiscaceae</taxon>
        <taxon>Cyclotella</taxon>
    </lineage>
</organism>
<reference evidence="2 3" key="1">
    <citation type="journal article" date="2020" name="G3 (Bethesda)">
        <title>Improved Reference Genome for Cyclotella cryptica CCMP332, a Model for Cell Wall Morphogenesis, Salinity Adaptation, and Lipid Production in Diatoms (Bacillariophyta).</title>
        <authorList>
            <person name="Roberts W.R."/>
            <person name="Downey K.M."/>
            <person name="Ruck E.C."/>
            <person name="Traller J.C."/>
            <person name="Alverson A.J."/>
        </authorList>
    </citation>
    <scope>NUCLEOTIDE SEQUENCE [LARGE SCALE GENOMIC DNA]</scope>
    <source>
        <strain evidence="2 3">CCMP332</strain>
    </source>
</reference>
<sequence length="515" mass="58612">MLLVRRDWIDFSGQESLLMMARRLSADPNMSSTGRGRDSPSSPDGNVLSSKESVEDFVRRWELVAESHARCGSWNDVIECCNKILQIPGQSRSNFNALHLIGIAYMKLGQGFEAFVNLVAARDINPQHDGVSERIRELKQDRKRKLTEEFWESGGVDESDAISFHQTSIDTEAMPGSFAAHSLSGYSYNLHSTTQKDSAAGEINLNFSQTLTKEEAKPPVQTFTKLPNALEHDQIWPAQQPMDVKASNQVQAFLTVDESSEASGLRANPISANAPRRASYPSFSPNGHEHQHQSSDSGEAQHQETPSYRFNSSSSNSAATNHFTGTTPNDLQNQHRQQQQQYMLLHHTIQSQQPLQAGLRQTQEQTQPYLPKHQQQLKQSGCKPTQLGLQQHQQQTKLYPAPNQQQQLPLGHESIPLLPPEQQEQNQQYLTQNQDFLKQPNNHHTQMLPHPQQQEQKQHHPQIQQQQGALDLSEDDRELDQEIQELEERLHMLKNLKRLRAKRRNLLFSRSYSEE</sequence>
<feature type="compositionally biased region" description="Low complexity" evidence="1">
    <location>
        <begin position="386"/>
        <end position="395"/>
    </location>
</feature>
<feature type="compositionally biased region" description="Low complexity" evidence="1">
    <location>
        <begin position="446"/>
        <end position="467"/>
    </location>
</feature>
<protein>
    <submittedName>
        <fullName evidence="2">Uncharacterized protein</fullName>
    </submittedName>
</protein>
<feature type="compositionally biased region" description="Polar residues" evidence="1">
    <location>
        <begin position="294"/>
        <end position="310"/>
    </location>
</feature>
<feature type="compositionally biased region" description="Polar residues" evidence="1">
    <location>
        <begin position="369"/>
        <end position="383"/>
    </location>
</feature>
<evidence type="ECO:0000313" key="3">
    <source>
        <dbReference type="Proteomes" id="UP001516023"/>
    </source>
</evidence>